<evidence type="ECO:0000313" key="3">
    <source>
        <dbReference type="Proteomes" id="UP001283361"/>
    </source>
</evidence>
<organism evidence="2 3">
    <name type="scientific">Elysia crispata</name>
    <name type="common">lettuce slug</name>
    <dbReference type="NCBI Taxonomy" id="231223"/>
    <lineage>
        <taxon>Eukaryota</taxon>
        <taxon>Metazoa</taxon>
        <taxon>Spiralia</taxon>
        <taxon>Lophotrochozoa</taxon>
        <taxon>Mollusca</taxon>
        <taxon>Gastropoda</taxon>
        <taxon>Heterobranchia</taxon>
        <taxon>Euthyneura</taxon>
        <taxon>Panpulmonata</taxon>
        <taxon>Sacoglossa</taxon>
        <taxon>Placobranchoidea</taxon>
        <taxon>Plakobranchidae</taxon>
        <taxon>Elysia</taxon>
    </lineage>
</organism>
<dbReference type="Proteomes" id="UP001283361">
    <property type="component" value="Unassembled WGS sequence"/>
</dbReference>
<accession>A0AAE1DK62</accession>
<name>A0AAE1DK62_9GAST</name>
<comment type="caution">
    <text evidence="2">The sequence shown here is derived from an EMBL/GenBank/DDBJ whole genome shotgun (WGS) entry which is preliminary data.</text>
</comment>
<proteinExistence type="predicted"/>
<gene>
    <name evidence="2" type="ORF">RRG08_031417</name>
</gene>
<evidence type="ECO:0000256" key="1">
    <source>
        <dbReference type="SAM" id="MobiDB-lite"/>
    </source>
</evidence>
<keyword evidence="3" id="KW-1185">Reference proteome</keyword>
<evidence type="ECO:0000313" key="2">
    <source>
        <dbReference type="EMBL" id="KAK3772393.1"/>
    </source>
</evidence>
<sequence>MTSIKCSVDLIEVTSKAYMCTDTMARNKILTRVEDKQQECPLFDTRVQHVDLDLHIPVSTVRLPHYNYYLHSPLSQPTDLFIMTPISSHVLTLFSYGKIQTKINPKVQPRLAPRGRPIQPCRPRGETLHRGLPRAPKGTATSRPRPMPEV</sequence>
<protein>
    <submittedName>
        <fullName evidence="2">Uncharacterized protein</fullName>
    </submittedName>
</protein>
<dbReference type="EMBL" id="JAWDGP010003624">
    <property type="protein sequence ID" value="KAK3772393.1"/>
    <property type="molecule type" value="Genomic_DNA"/>
</dbReference>
<reference evidence="2" key="1">
    <citation type="journal article" date="2023" name="G3 (Bethesda)">
        <title>A reference genome for the long-term kleptoplast-retaining sea slug Elysia crispata morphotype clarki.</title>
        <authorList>
            <person name="Eastman K.E."/>
            <person name="Pendleton A.L."/>
            <person name="Shaikh M.A."/>
            <person name="Suttiyut T."/>
            <person name="Ogas R."/>
            <person name="Tomko P."/>
            <person name="Gavelis G."/>
            <person name="Widhalm J.R."/>
            <person name="Wisecaver J.H."/>
        </authorList>
    </citation>
    <scope>NUCLEOTIDE SEQUENCE</scope>
    <source>
        <strain evidence="2">ECLA1</strain>
    </source>
</reference>
<feature type="region of interest" description="Disordered" evidence="1">
    <location>
        <begin position="109"/>
        <end position="150"/>
    </location>
</feature>
<dbReference type="AlphaFoldDB" id="A0AAE1DK62"/>